<comment type="caution">
    <text evidence="5">The sequence shown here is derived from an EMBL/GenBank/DDBJ whole genome shotgun (WGS) entry which is preliminary data.</text>
</comment>
<sequence length="1456" mass="165573">MSLIGRNAPPLAAKNSGFRVQLTDSESCNRSKWIFTQGYEFSRSEEQYFHDNIFPQLRLRQKTQFRAISKCAPRKQTDIILKQRTQPRIERILRALSSRYNENEQKSQHNDAECMYPSELLEACRYVNTLEDALLFIAFQNTSDTLPKSLSLSRLITLKPLKKALEKERSNTIKQVSITTLDGSLRMRECDTDTWRKEAIQSRKNQMEEVHLSSSKQWTKQFLQQAEDHETGEKLLQQREIESLELVYLSLKSDLMGLKNDTKKNKKKRRERLKIEIENTRLQLLQLGWESTKTDAAEAQQQRSRKKAAEKVEEVEMMLGCFMDTDDEAIPEQHEAPIEITCPDLEIPESCLLKTPQLHLSEFCQKQHYRPPEYHEISIKPHGRHLYFISIKAEQVCGKKHSKRFISKKGFGVWKNEGKTTVFECRIDSISDAQAQLYATQGFATAVQAKNYVSACALFALAPDLPLYRVLPPPFRAIWLGFVDAENMETTIALKGKKERMESLLDELLYTVPDEFLSDFYSPTEDVKDLIPIEDDKSLEIRNWQVDDWDADLSGDYIERPVCRDPPPATQTDWTDRVARPHHCSTDRFRRLRDLALGRLTSPQHKAHIKTREELPISQFRSTIMETLAQYDIMLLCGETGCGKSTQVPQMLLESLLKDTHATDCFHIVCTQPRRLAAMSLASRVALELGEDPRTARLGSTDSICGYHVRFDPRVHDQTRLIFCTVGILLRQLQSDSISSHVTHLIVDEIHERDVQTDILLTLLKQLLIKQSKSQVSRLKVILMSATVQASTFQSYFGGEHVCPMLTVPGKLYEVQELFLEDVLEKTGFVAFRDVQEDSVEQEVQVRVTGKGGKSYTETHSWQEKIVSASGVCSLSGYSDQTLQSLRDLDPFDEIPYELITHVIAYLVSSNDASLDTSDSVSILVFLPGTHEIMMLLNLLDNHSVLRDQIELIPLHSSLSAKAQQRAFDVSSHQRRIRVIIATNIAETSLTIQDVRVVIDSGRAKELRHDPIHRTNVLETVWISQANCKQRKGRAGRTSAGLCLRLYPSYVMESMPLQPVPEIQRTSLTSLCLDIFVLMGETTSTCYQEFLDQCLDPPKAGFVADALQELNDIGALENVVINGEPTERLTHLGRYLAALPMDVKVGKMLVLGAVFNVYDAMATCAAIFESKSPFLAPYEARKEMQTSQQKFSTGLSDVLTQAAAFETWEEAFSNSKSDVKEAVFCRQHALDRLSLRTIAKLKTQFTSLMERLGFVRAPIRHTRVQSHIPILTALLYASLAPNLVVNVPTEKLAWRDAQQNIAYIHPASVNHARNGHSNLSLESLLKRGLCTLFLTFHVRLETSRVYLPSTSFVTPVMLILFSANVSLDIQLSNEKQSVDVYRLIVDGWIALECSLRSAMLLMGMRQVTQELLAERIQSPRHKRASEDHPDDVKSLEAVTRLLQNEHAYYFSSVEDR</sequence>
<dbReference type="InterPro" id="IPR027417">
    <property type="entry name" value="P-loop_NTPase"/>
</dbReference>
<dbReference type="SUPFAM" id="SSF52540">
    <property type="entry name" value="P-loop containing nucleoside triphosphate hydrolases"/>
    <property type="match status" value="1"/>
</dbReference>
<dbReference type="CDD" id="cd18791">
    <property type="entry name" value="SF2_C_RHA"/>
    <property type="match status" value="1"/>
</dbReference>
<dbReference type="STRING" id="65357.A0A024G9F0"/>
<dbReference type="OrthoDB" id="5600252at2759"/>
<protein>
    <submittedName>
        <fullName evidence="5">Uncharacterized protein</fullName>
    </submittedName>
</protein>
<gene>
    <name evidence="5" type="ORF">BN9_039690</name>
</gene>
<organism evidence="5 6">
    <name type="scientific">Albugo candida</name>
    <dbReference type="NCBI Taxonomy" id="65357"/>
    <lineage>
        <taxon>Eukaryota</taxon>
        <taxon>Sar</taxon>
        <taxon>Stramenopiles</taxon>
        <taxon>Oomycota</taxon>
        <taxon>Peronosporomycetes</taxon>
        <taxon>Albuginales</taxon>
        <taxon>Albuginaceae</taxon>
        <taxon>Albugo</taxon>
    </lineage>
</organism>
<dbReference type="CDD" id="cd17917">
    <property type="entry name" value="DEXHc_RHA-like"/>
    <property type="match status" value="1"/>
</dbReference>
<dbReference type="Proteomes" id="UP000053237">
    <property type="component" value="Unassembled WGS sequence"/>
</dbReference>
<dbReference type="InParanoid" id="A0A024G9F0"/>
<keyword evidence="2" id="KW-0067">ATP-binding</keyword>
<dbReference type="GO" id="GO:0005524">
    <property type="term" value="F:ATP binding"/>
    <property type="evidence" value="ECO:0007669"/>
    <property type="project" value="UniProtKB-KW"/>
</dbReference>
<dbReference type="SMART" id="SM00490">
    <property type="entry name" value="HELICc"/>
    <property type="match status" value="1"/>
</dbReference>
<dbReference type="SMART" id="SM00847">
    <property type="entry name" value="HA2"/>
    <property type="match status" value="1"/>
</dbReference>
<evidence type="ECO:0000259" key="4">
    <source>
        <dbReference type="PROSITE" id="PS51194"/>
    </source>
</evidence>
<dbReference type="PROSITE" id="PS51192">
    <property type="entry name" value="HELICASE_ATP_BIND_1"/>
    <property type="match status" value="1"/>
</dbReference>
<feature type="domain" description="Helicase ATP-binding" evidence="3">
    <location>
        <begin position="625"/>
        <end position="806"/>
    </location>
</feature>
<evidence type="ECO:0000256" key="2">
    <source>
        <dbReference type="ARBA" id="ARBA00022840"/>
    </source>
</evidence>
<evidence type="ECO:0000313" key="5">
    <source>
        <dbReference type="EMBL" id="CCI43185.1"/>
    </source>
</evidence>
<dbReference type="InterPro" id="IPR001650">
    <property type="entry name" value="Helicase_C-like"/>
</dbReference>
<feature type="domain" description="Helicase C-terminal" evidence="4">
    <location>
        <begin position="899"/>
        <end position="1079"/>
    </location>
</feature>
<dbReference type="GO" id="GO:0004386">
    <property type="term" value="F:helicase activity"/>
    <property type="evidence" value="ECO:0007669"/>
    <property type="project" value="TreeGrafter"/>
</dbReference>
<dbReference type="Gene3D" id="3.40.50.300">
    <property type="entry name" value="P-loop containing nucleotide triphosphate hydrolases"/>
    <property type="match status" value="2"/>
</dbReference>
<accession>A0A024G9F0</accession>
<name>A0A024G9F0_9STRA</name>
<dbReference type="Pfam" id="PF00270">
    <property type="entry name" value="DEAD"/>
    <property type="match status" value="1"/>
</dbReference>
<dbReference type="PANTHER" id="PTHR18934:SF145">
    <property type="entry name" value="ATP-DEPENDENT RNA HELICASE DHX57-RELATED"/>
    <property type="match status" value="1"/>
</dbReference>
<dbReference type="PANTHER" id="PTHR18934">
    <property type="entry name" value="ATP-DEPENDENT RNA HELICASE"/>
    <property type="match status" value="1"/>
</dbReference>
<dbReference type="SMART" id="SM00487">
    <property type="entry name" value="DEXDc"/>
    <property type="match status" value="1"/>
</dbReference>
<reference evidence="5 6" key="1">
    <citation type="submission" date="2012-05" db="EMBL/GenBank/DDBJ databases">
        <title>Recombination and specialization in a pathogen metapopulation.</title>
        <authorList>
            <person name="Gardiner A."/>
            <person name="Kemen E."/>
            <person name="Schultz-Larsen T."/>
            <person name="MacLean D."/>
            <person name="Van Oosterhout C."/>
            <person name="Jones J.D.G."/>
        </authorList>
    </citation>
    <scope>NUCLEOTIDE SEQUENCE [LARGE SCALE GENOMIC DNA]</scope>
    <source>
        <strain evidence="5 6">Ac Nc2</strain>
    </source>
</reference>
<dbReference type="InterPro" id="IPR014001">
    <property type="entry name" value="Helicase_ATP-bd"/>
</dbReference>
<dbReference type="Pfam" id="PF00271">
    <property type="entry name" value="Helicase_C"/>
    <property type="match status" value="1"/>
</dbReference>
<dbReference type="EMBL" id="CAIX01000045">
    <property type="protein sequence ID" value="CCI43185.1"/>
    <property type="molecule type" value="Genomic_DNA"/>
</dbReference>
<evidence type="ECO:0000259" key="3">
    <source>
        <dbReference type="PROSITE" id="PS51192"/>
    </source>
</evidence>
<evidence type="ECO:0000313" key="6">
    <source>
        <dbReference type="Proteomes" id="UP000053237"/>
    </source>
</evidence>
<keyword evidence="6" id="KW-1185">Reference proteome</keyword>
<dbReference type="PROSITE" id="PS51194">
    <property type="entry name" value="HELICASE_CTER"/>
    <property type="match status" value="1"/>
</dbReference>
<keyword evidence="1" id="KW-0547">Nucleotide-binding</keyword>
<dbReference type="InterPro" id="IPR007502">
    <property type="entry name" value="Helicase-assoc_dom"/>
</dbReference>
<dbReference type="GO" id="GO:0003723">
    <property type="term" value="F:RNA binding"/>
    <property type="evidence" value="ECO:0007669"/>
    <property type="project" value="TreeGrafter"/>
</dbReference>
<evidence type="ECO:0000256" key="1">
    <source>
        <dbReference type="ARBA" id="ARBA00022741"/>
    </source>
</evidence>
<dbReference type="InterPro" id="IPR011545">
    <property type="entry name" value="DEAD/DEAH_box_helicase_dom"/>
</dbReference>
<proteinExistence type="predicted"/>
<dbReference type="Gene3D" id="1.20.120.1080">
    <property type="match status" value="1"/>
</dbReference>